<dbReference type="Pfam" id="PF03223">
    <property type="entry name" value="V-ATPase_C"/>
    <property type="match status" value="1"/>
</dbReference>
<evidence type="ECO:0000256" key="5">
    <source>
        <dbReference type="ARBA" id="ARBA00046006"/>
    </source>
</evidence>
<dbReference type="Gene3D" id="3.30.70.100">
    <property type="match status" value="1"/>
</dbReference>
<accession>A0ABP0GYV6</accession>
<keyword evidence="8" id="KW-1185">Reference proteome</keyword>
<reference evidence="7 8" key="1">
    <citation type="submission" date="2024-02" db="EMBL/GenBank/DDBJ databases">
        <authorList>
            <person name="Daric V."/>
            <person name="Darras S."/>
        </authorList>
    </citation>
    <scope>NUCLEOTIDE SEQUENCE [LARGE SCALE GENOMIC DNA]</scope>
</reference>
<evidence type="ECO:0000256" key="2">
    <source>
        <dbReference type="ARBA" id="ARBA00022448"/>
    </source>
</evidence>
<comment type="function">
    <text evidence="5 6">Subunit of the V1 complex of vacuolar(H+)-ATPase (V-ATPase), a multisubunit enzyme composed of a peripheral complex (V1) that hydrolyzes ATP and a membrane integral complex (V0) that translocates protons. V-ATPase is responsible for acidifying and maintaining the pH of intracellular compartments and in some cell types, is targeted to the plasma membrane, where it is responsible for acidifying the extracellular environment. Subunit C is necessary for the assembly of the catalytic sector of the enzyme and is likely to have a specific function in its catalytic activity.</text>
</comment>
<comment type="subunit">
    <text evidence="6">V-ATPase is a heteromultimeric enzyme made up of two complexes: the ATP-hydrolytic V1 complex and the proton translocation V0 complex. The V1 complex consists of three catalytic AB heterodimers that form a heterohexamer, three peripheral stalks each consisting of EG heterodimers, one central rotor including subunits D and F, and the regulatory subunits C and H. The proton translocation complex V0 consists of the proton transport subunit a, a ring of proteolipid subunits c9c'', rotary subunit d, subunits e and f, and two accessory subunits.</text>
</comment>
<evidence type="ECO:0000256" key="6">
    <source>
        <dbReference type="RuleBase" id="RU364010"/>
    </source>
</evidence>
<organism evidence="7 8">
    <name type="scientific">Clavelina lepadiformis</name>
    <name type="common">Light-bulb sea squirt</name>
    <name type="synonym">Ascidia lepadiformis</name>
    <dbReference type="NCBI Taxonomy" id="159417"/>
    <lineage>
        <taxon>Eukaryota</taxon>
        <taxon>Metazoa</taxon>
        <taxon>Chordata</taxon>
        <taxon>Tunicata</taxon>
        <taxon>Ascidiacea</taxon>
        <taxon>Aplousobranchia</taxon>
        <taxon>Clavelinidae</taxon>
        <taxon>Clavelina</taxon>
    </lineage>
</organism>
<dbReference type="Gene3D" id="3.30.70.1180">
    <property type="entry name" value="Vacuolar atp synthase subunit c, domain 1"/>
    <property type="match status" value="1"/>
</dbReference>
<sequence>MSEYWIISVPGEKTAQQAWDRLNKATSGQGGNNVLSHNYKFHIPELKVGTLDSLIGLSNDLGKIDTFAETVCKKVANYMGDVLEDQRDRLSSLLKAGDMTLTNYLHHFQWNLAKYPVKQSLGNLCDIISKSLTQVDGDLRTKSQSYNNVKTNLQNMERKATGSLLMRNLGQVVKREDFVLDSEYLQTLLVAVPLHLADEWEKKYETLTEFVVPKSARLIYQDEEYGLWGVTIFKKVLEEFKYNCNRNKYFVRDFEYKEQDVHSDKDQINKLMSEKKRILGPLLRWLKVSFSEVFIAWVHIKALLVFVESVLRYGLPVNFQAAVLQPQKKQQKRLRDTLNTLYCNLDSTGLTVTEEDSMPGLSLGMQEYFPYVFFRMVLEFEHQ</sequence>
<keyword evidence="4 6" id="KW-0406">Ion transport</keyword>
<dbReference type="PANTHER" id="PTHR10137">
    <property type="entry name" value="V-TYPE PROTON ATPASE SUBUNIT C"/>
    <property type="match status" value="1"/>
</dbReference>
<evidence type="ECO:0000256" key="4">
    <source>
        <dbReference type="ARBA" id="ARBA00023065"/>
    </source>
</evidence>
<keyword evidence="2 6" id="KW-0813">Transport</keyword>
<dbReference type="SUPFAM" id="SSF118203">
    <property type="entry name" value="Vacuolar ATP synthase subunit C"/>
    <property type="match status" value="1"/>
</dbReference>
<dbReference type="InterPro" id="IPR004907">
    <property type="entry name" value="ATPase_V1-cplx_csu"/>
</dbReference>
<gene>
    <name evidence="7" type="ORF">CVLEPA_LOCUS29320</name>
</gene>
<evidence type="ECO:0000256" key="1">
    <source>
        <dbReference type="ARBA" id="ARBA00006138"/>
    </source>
</evidence>
<keyword evidence="3 6" id="KW-0375">Hydrogen ion transport</keyword>
<evidence type="ECO:0000256" key="3">
    <source>
        <dbReference type="ARBA" id="ARBA00022781"/>
    </source>
</evidence>
<evidence type="ECO:0000313" key="7">
    <source>
        <dbReference type="EMBL" id="CAK8696136.1"/>
    </source>
</evidence>
<protein>
    <recommendedName>
        <fullName evidence="6">V-type proton ATPase subunit C</fullName>
    </recommendedName>
</protein>
<dbReference type="CDD" id="cd14785">
    <property type="entry name" value="V-ATPase_C"/>
    <property type="match status" value="1"/>
</dbReference>
<dbReference type="InterPro" id="IPR036132">
    <property type="entry name" value="Vac_ATP_synth_c_sf"/>
</dbReference>
<dbReference type="Gene3D" id="1.20.1460.10">
    <property type="entry name" value="subunit c (vma5p) of the yeast v-atpase, domain 2"/>
    <property type="match status" value="1"/>
</dbReference>
<evidence type="ECO:0000313" key="8">
    <source>
        <dbReference type="Proteomes" id="UP001642483"/>
    </source>
</evidence>
<dbReference type="PANTHER" id="PTHR10137:SF0">
    <property type="entry name" value="V-TYPE PROTON ATPASE SUBUNIT C"/>
    <property type="match status" value="1"/>
</dbReference>
<name>A0ABP0GYV6_CLALP</name>
<dbReference type="EMBL" id="CAWYQH010000152">
    <property type="protein sequence ID" value="CAK8696136.1"/>
    <property type="molecule type" value="Genomic_DNA"/>
</dbReference>
<dbReference type="Proteomes" id="UP001642483">
    <property type="component" value="Unassembled WGS sequence"/>
</dbReference>
<comment type="similarity">
    <text evidence="1 6">Belongs to the V-ATPase C subunit family.</text>
</comment>
<proteinExistence type="inferred from homology"/>
<comment type="caution">
    <text evidence="7">The sequence shown here is derived from an EMBL/GenBank/DDBJ whole genome shotgun (WGS) entry which is preliminary data.</text>
</comment>